<evidence type="ECO:0008006" key="3">
    <source>
        <dbReference type="Google" id="ProtNLM"/>
    </source>
</evidence>
<organism evidence="1 2">
    <name type="scientific">Mya arenaria</name>
    <name type="common">Soft-shell clam</name>
    <dbReference type="NCBI Taxonomy" id="6604"/>
    <lineage>
        <taxon>Eukaryota</taxon>
        <taxon>Metazoa</taxon>
        <taxon>Spiralia</taxon>
        <taxon>Lophotrochozoa</taxon>
        <taxon>Mollusca</taxon>
        <taxon>Bivalvia</taxon>
        <taxon>Autobranchia</taxon>
        <taxon>Heteroconchia</taxon>
        <taxon>Euheterodonta</taxon>
        <taxon>Imparidentia</taxon>
        <taxon>Neoheterodontei</taxon>
        <taxon>Myida</taxon>
        <taxon>Myoidea</taxon>
        <taxon>Myidae</taxon>
        <taxon>Mya</taxon>
    </lineage>
</organism>
<gene>
    <name evidence="1" type="ORF">MAR_021829</name>
</gene>
<protein>
    <recommendedName>
        <fullName evidence="3">Ig-like domain-containing protein</fullName>
    </recommendedName>
</protein>
<keyword evidence="2" id="KW-1185">Reference proteome</keyword>
<sequence length="91" mass="9996">MWNVTHSKSADGSVIISSSAAIVPEKSSLTLTCTYTGNDQRLDIANINSSFDITDRFKCHCLRGLIEEIHVSYIWGSSTTNGGVILRLIHQ</sequence>
<reference evidence="1" key="1">
    <citation type="submission" date="2022-11" db="EMBL/GenBank/DDBJ databases">
        <title>Centuries of genome instability and evolution in soft-shell clam transmissible cancer (bioRxiv).</title>
        <authorList>
            <person name="Hart S.F.M."/>
            <person name="Yonemitsu M.A."/>
            <person name="Giersch R.M."/>
            <person name="Beal B.F."/>
            <person name="Arriagada G."/>
            <person name="Davis B.W."/>
            <person name="Ostrander E.A."/>
            <person name="Goff S.P."/>
            <person name="Metzger M.J."/>
        </authorList>
    </citation>
    <scope>NUCLEOTIDE SEQUENCE</scope>
    <source>
        <strain evidence="1">MELC-2E11</strain>
        <tissue evidence="1">Siphon/mantle</tissue>
    </source>
</reference>
<dbReference type="EMBL" id="CP111016">
    <property type="protein sequence ID" value="WAR06460.1"/>
    <property type="molecule type" value="Genomic_DNA"/>
</dbReference>
<evidence type="ECO:0000313" key="1">
    <source>
        <dbReference type="EMBL" id="WAR06460.1"/>
    </source>
</evidence>
<evidence type="ECO:0000313" key="2">
    <source>
        <dbReference type="Proteomes" id="UP001164746"/>
    </source>
</evidence>
<proteinExistence type="predicted"/>
<accession>A0ABY7EBS3</accession>
<name>A0ABY7EBS3_MYAAR</name>
<dbReference type="Proteomes" id="UP001164746">
    <property type="component" value="Chromosome 5"/>
</dbReference>